<dbReference type="PANTHER" id="PTHR43179:SF7">
    <property type="entry name" value="RHAMNOSYLTRANSFERASE WBBL"/>
    <property type="match status" value="1"/>
</dbReference>
<dbReference type="RefSeq" id="WP_307489169.1">
    <property type="nucleotide sequence ID" value="NZ_JAUSVB010000001.1"/>
</dbReference>
<comment type="caution">
    <text evidence="2">The sequence shown here is derived from an EMBL/GenBank/DDBJ whole genome shotgun (WGS) entry which is preliminary data.</text>
</comment>
<keyword evidence="3" id="KW-1185">Reference proteome</keyword>
<proteinExistence type="predicted"/>
<dbReference type="Gene3D" id="3.90.550.10">
    <property type="entry name" value="Spore Coat Polysaccharide Biosynthesis Protein SpsA, Chain A"/>
    <property type="match status" value="1"/>
</dbReference>
<dbReference type="SUPFAM" id="SSF53448">
    <property type="entry name" value="Nucleotide-diphospho-sugar transferases"/>
    <property type="match status" value="1"/>
</dbReference>
<dbReference type="EMBL" id="JAUSVB010000001">
    <property type="protein sequence ID" value="MDQ0371978.1"/>
    <property type="molecule type" value="Genomic_DNA"/>
</dbReference>
<name>A0ABU0EA42_9CELL</name>
<gene>
    <name evidence="2" type="ORF">J2X26_000275</name>
</gene>
<organism evidence="2 3">
    <name type="scientific">Cellulomonas humilata</name>
    <dbReference type="NCBI Taxonomy" id="144055"/>
    <lineage>
        <taxon>Bacteria</taxon>
        <taxon>Bacillati</taxon>
        <taxon>Actinomycetota</taxon>
        <taxon>Actinomycetes</taxon>
        <taxon>Micrococcales</taxon>
        <taxon>Cellulomonadaceae</taxon>
        <taxon>Cellulomonas</taxon>
    </lineage>
</organism>
<feature type="domain" description="Glycosyltransferase 2-like" evidence="1">
    <location>
        <begin position="14"/>
        <end position="139"/>
    </location>
</feature>
<dbReference type="InterPro" id="IPR029044">
    <property type="entry name" value="Nucleotide-diphossugar_trans"/>
</dbReference>
<sequence>MPADPRGAPGRVAVVVVTFNSADVVPGLLASLPDGLADLAWTLVVVDNGSRDGTVEVVESLAPDAVVVRSARNGGYAAGINLGAAQVPDRGAVLVLNPDVRLGPGCVPELVAALGRTGAGIVVPRLDDAGGRLISSRRREPTLRRALADALLGAERAGSIADLGEVITDPRAYEVESPADWAEGSTQLVSAACWDAVGPWDESYFLYSEETDFALRARDAGYPTWFVPTAHAVHLEGGSSGNPGLWRLLVANRLRLYSRRHGRVATAAFWVVLVGREGSRALLGKQTSRAALRGLLSPRYLRQTPGPHSIVAVSASA</sequence>
<evidence type="ECO:0000313" key="2">
    <source>
        <dbReference type="EMBL" id="MDQ0371978.1"/>
    </source>
</evidence>
<dbReference type="PANTHER" id="PTHR43179">
    <property type="entry name" value="RHAMNOSYLTRANSFERASE WBBL"/>
    <property type="match status" value="1"/>
</dbReference>
<accession>A0ABU0EA42</accession>
<dbReference type="InterPro" id="IPR001173">
    <property type="entry name" value="Glyco_trans_2-like"/>
</dbReference>
<reference evidence="2 3" key="1">
    <citation type="submission" date="2023-07" db="EMBL/GenBank/DDBJ databases">
        <title>Sorghum-associated microbial communities from plants grown in Nebraska, USA.</title>
        <authorList>
            <person name="Schachtman D."/>
        </authorList>
    </citation>
    <scope>NUCLEOTIDE SEQUENCE [LARGE SCALE GENOMIC DNA]</scope>
    <source>
        <strain evidence="2 3">BE332</strain>
    </source>
</reference>
<protein>
    <submittedName>
        <fullName evidence="2">GT2 family glycosyltransferase</fullName>
    </submittedName>
</protein>
<evidence type="ECO:0000259" key="1">
    <source>
        <dbReference type="Pfam" id="PF00535"/>
    </source>
</evidence>
<evidence type="ECO:0000313" key="3">
    <source>
        <dbReference type="Proteomes" id="UP001239626"/>
    </source>
</evidence>
<dbReference type="Pfam" id="PF00535">
    <property type="entry name" value="Glycos_transf_2"/>
    <property type="match status" value="1"/>
</dbReference>
<dbReference type="Proteomes" id="UP001239626">
    <property type="component" value="Unassembled WGS sequence"/>
</dbReference>
<dbReference type="CDD" id="cd04186">
    <property type="entry name" value="GT_2_like_c"/>
    <property type="match status" value="1"/>
</dbReference>